<dbReference type="Proteomes" id="UP000053237">
    <property type="component" value="Unassembled WGS sequence"/>
</dbReference>
<feature type="compositionally biased region" description="Basic residues" evidence="1">
    <location>
        <begin position="553"/>
        <end position="570"/>
    </location>
</feature>
<dbReference type="InterPro" id="IPR014797">
    <property type="entry name" value="CKK_CAMSAP"/>
</dbReference>
<dbReference type="PANTHER" id="PTHR21595:SF0">
    <property type="entry name" value="PATRONIN"/>
    <property type="match status" value="1"/>
</dbReference>
<dbReference type="InterPro" id="IPR011033">
    <property type="entry name" value="PRC_barrel-like_sf"/>
</dbReference>
<accession>A0A024FZ60</accession>
<feature type="region of interest" description="Disordered" evidence="1">
    <location>
        <begin position="759"/>
        <end position="788"/>
    </location>
</feature>
<dbReference type="PROSITE" id="PS51508">
    <property type="entry name" value="CKK"/>
    <property type="match status" value="1"/>
</dbReference>
<feature type="region of interest" description="Disordered" evidence="1">
    <location>
        <begin position="714"/>
        <end position="737"/>
    </location>
</feature>
<feature type="compositionally biased region" description="Polar residues" evidence="1">
    <location>
        <begin position="759"/>
        <end position="768"/>
    </location>
</feature>
<reference evidence="3 4" key="1">
    <citation type="submission" date="2012-05" db="EMBL/GenBank/DDBJ databases">
        <title>Recombination and specialization in a pathogen metapopulation.</title>
        <authorList>
            <person name="Gardiner A."/>
            <person name="Kemen E."/>
            <person name="Schultz-Larsen T."/>
            <person name="MacLean D."/>
            <person name="Van Oosterhout C."/>
            <person name="Jones J.D.G."/>
        </authorList>
    </citation>
    <scope>NUCLEOTIDE SEQUENCE [LARGE SCALE GENOMIC DNA]</scope>
    <source>
        <strain evidence="3 4">Ac Nc2</strain>
    </source>
</reference>
<dbReference type="AlphaFoldDB" id="A0A024FZ60"/>
<comment type="caution">
    <text evidence="3">The sequence shown here is derived from an EMBL/GenBank/DDBJ whole genome shotgun (WGS) entry which is preliminary data.</text>
</comment>
<evidence type="ECO:0000259" key="2">
    <source>
        <dbReference type="PROSITE" id="PS51508"/>
    </source>
</evidence>
<dbReference type="GO" id="GO:0008017">
    <property type="term" value="F:microtubule binding"/>
    <property type="evidence" value="ECO:0007669"/>
    <property type="project" value="InterPro"/>
</dbReference>
<dbReference type="Gene3D" id="3.10.20.360">
    <property type="entry name" value="CKK domain"/>
    <property type="match status" value="1"/>
</dbReference>
<dbReference type="SUPFAM" id="SSF50346">
    <property type="entry name" value="PRC-barrel domain"/>
    <property type="match status" value="1"/>
</dbReference>
<dbReference type="InParanoid" id="A0A024FZ60"/>
<dbReference type="STRING" id="65357.A0A024FZ60"/>
<dbReference type="EMBL" id="CAIX01000004">
    <property type="protein sequence ID" value="CCI39854.1"/>
    <property type="molecule type" value="Genomic_DNA"/>
</dbReference>
<dbReference type="SMART" id="SM01051">
    <property type="entry name" value="CAMSAP_CKK"/>
    <property type="match status" value="1"/>
</dbReference>
<gene>
    <name evidence="3" type="ORF">BN9_006370</name>
</gene>
<dbReference type="InterPro" id="IPR038209">
    <property type="entry name" value="CKK_dom_sf"/>
</dbReference>
<organism evidence="3 4">
    <name type="scientific">Albugo candida</name>
    <dbReference type="NCBI Taxonomy" id="65357"/>
    <lineage>
        <taxon>Eukaryota</taxon>
        <taxon>Sar</taxon>
        <taxon>Stramenopiles</taxon>
        <taxon>Oomycota</taxon>
        <taxon>Peronosporomycetes</taxon>
        <taxon>Albuginales</taxon>
        <taxon>Albuginaceae</taxon>
        <taxon>Albugo</taxon>
    </lineage>
</organism>
<evidence type="ECO:0000313" key="3">
    <source>
        <dbReference type="EMBL" id="CCI39854.1"/>
    </source>
</evidence>
<name>A0A024FZ60_9STRA</name>
<sequence>MLSLCAAINTCFCFGAQICSQLVVGQENAMLRVQELVTKKSLSPTVIEAHKLGQAIASAKTQSVKDSFHLDPRFCLASMKRVVIEEIASFHTQSVLNIHFLDTTWDSNGSVSETLKAKLYDLKERVLSSDISFKSYAFLQLHTEGTHNPASLVAVLFFFLSCEPNGSKFLLYLCPGRVKVLKNIEIVYKRIKEESESLAELSQVRFRIWNMKYEDVKRDLRQPVESGGCLSVSNNDHVEYHSFENQHEIYEHVPTTCSPSIRLENWENNTLSTNNRSLPPTPVHNLNEVQQRFSCKKANMNPLRAEDNAMDIIDLALHYENVPFSDAQNVERLLSQNELNTIPITEDRTDEGYDNNQIITESEQPETISGLVHSLEVDDFDENTRLPSEEVAFGESVFRFVENDANLHLNQAEETFNVVTKENAQTELLGNGEEILTSRESYHASYQLPDDNTSIVRQSGDTHRTSLSEILKGETLNESIESKPTSEASRDVGKLTQETSVECRESQCSEIVSSNGSLGNIRLARDHYRSKLGVQVWWELEYQSKKLEDRSNRYGRRKKPPSTSKIKRKTHEVVESMSVEVAPKFADPVNSIQKSDLLDPSHISQPDESFDARGGPVIYHVEQRASLREYHKYGPTNPSHQKESNDVTNTINGLFDHETRMSNDTDRIKGIELQITASNGDNNARLVGKIGKWAIDSPMSTNCTTFHDEKAPTIISNDEADKRRLPQSSSQSSSADAMITNSTMANRVHGLRAKRLAQLSKQKLASQERSGKAKHRALDNRADNTKDEQLCSNSRHNHTEYLRQKSTAALSIRASRELTIFPRRLKKASNRQLIQNAIEFTLLAGAALEKERRAVLNIVEASCTDHFIVLLKSANEFKFRALYEHHLDRNEVAIAYGPSNAPPILVSSEIGQFFRYNSGKKEFMPVDTRSFTIKTDACALLDHLVFRRRKNLSSFIY</sequence>
<dbReference type="OrthoDB" id="2125658at2759"/>
<keyword evidence="4" id="KW-1185">Reference proteome</keyword>
<protein>
    <recommendedName>
        <fullName evidence="2">CKK domain-containing protein</fullName>
    </recommendedName>
</protein>
<dbReference type="PANTHER" id="PTHR21595">
    <property type="entry name" value="PATRONIN"/>
    <property type="match status" value="1"/>
</dbReference>
<feature type="domain" description="CKK" evidence="2">
    <location>
        <begin position="818"/>
        <end position="955"/>
    </location>
</feature>
<evidence type="ECO:0000313" key="4">
    <source>
        <dbReference type="Proteomes" id="UP000053237"/>
    </source>
</evidence>
<feature type="region of interest" description="Disordered" evidence="1">
    <location>
        <begin position="551"/>
        <end position="570"/>
    </location>
</feature>
<evidence type="ECO:0000256" key="1">
    <source>
        <dbReference type="SAM" id="MobiDB-lite"/>
    </source>
</evidence>
<feature type="compositionally biased region" description="Basic and acidic residues" evidence="1">
    <location>
        <begin position="776"/>
        <end position="788"/>
    </location>
</feature>
<feature type="compositionally biased region" description="Polar residues" evidence="1">
    <location>
        <begin position="476"/>
        <end position="487"/>
    </location>
</feature>
<proteinExistence type="predicted"/>
<dbReference type="InterPro" id="IPR032940">
    <property type="entry name" value="CAMSAP"/>
</dbReference>
<dbReference type="GO" id="GO:0005516">
    <property type="term" value="F:calmodulin binding"/>
    <property type="evidence" value="ECO:0007669"/>
    <property type="project" value="InterPro"/>
</dbReference>
<feature type="region of interest" description="Disordered" evidence="1">
    <location>
        <begin position="475"/>
        <end position="494"/>
    </location>
</feature>
<dbReference type="Pfam" id="PF08683">
    <property type="entry name" value="CAMSAP_CKK"/>
    <property type="match status" value="1"/>
</dbReference>